<dbReference type="Pfam" id="PF05223">
    <property type="entry name" value="MecA_N"/>
    <property type="match status" value="1"/>
</dbReference>
<dbReference type="PANTHER" id="PTHR30627">
    <property type="entry name" value="PEPTIDOGLYCAN D,D-TRANSPEPTIDASE"/>
    <property type="match status" value="1"/>
</dbReference>
<feature type="domain" description="Penicillin-binding protein transpeptidase" evidence="4">
    <location>
        <begin position="387"/>
        <end position="690"/>
    </location>
</feature>
<dbReference type="SUPFAM" id="SSF56601">
    <property type="entry name" value="beta-lactamase/transpeptidase-like"/>
    <property type="match status" value="1"/>
</dbReference>
<comment type="similarity">
    <text evidence="2">Belongs to the transpeptidase family.</text>
</comment>
<accession>A0A0J9BY03</accession>
<dbReference type="OrthoDB" id="9766847at2"/>
<dbReference type="SUPFAM" id="SSF56519">
    <property type="entry name" value="Penicillin binding protein dimerisation domain"/>
    <property type="match status" value="1"/>
</dbReference>
<keyword evidence="3" id="KW-0472">Membrane</keyword>
<dbReference type="InterPro" id="IPR050515">
    <property type="entry name" value="Beta-lactam/transpept"/>
</dbReference>
<evidence type="ECO:0000259" key="6">
    <source>
        <dbReference type="Pfam" id="PF05223"/>
    </source>
</evidence>
<dbReference type="GO" id="GO:0046677">
    <property type="term" value="P:response to antibiotic"/>
    <property type="evidence" value="ECO:0007669"/>
    <property type="project" value="InterPro"/>
</dbReference>
<dbReference type="Gene3D" id="3.30.1390.30">
    <property type="entry name" value="Penicillin-binding protein 2a, domain 3"/>
    <property type="match status" value="1"/>
</dbReference>
<dbReference type="Proteomes" id="UP000037392">
    <property type="component" value="Unassembled WGS sequence"/>
</dbReference>
<dbReference type="InterPro" id="IPR005311">
    <property type="entry name" value="PBP_dimer"/>
</dbReference>
<dbReference type="Gene3D" id="3.40.710.10">
    <property type="entry name" value="DD-peptidase/beta-lactamase superfamily"/>
    <property type="match status" value="1"/>
</dbReference>
<protein>
    <recommendedName>
        <fullName evidence="9">Penicillin-binding protein transpeptidase domain-containing protein</fullName>
    </recommendedName>
</protein>
<dbReference type="PATRIC" id="fig|742734.4.peg.4022"/>
<feature type="domain" description="NTF2-like N-terminal transpeptidase" evidence="6">
    <location>
        <begin position="46"/>
        <end position="161"/>
    </location>
</feature>
<dbReference type="Pfam" id="PF03717">
    <property type="entry name" value="PBP_dimer"/>
    <property type="match status" value="1"/>
</dbReference>
<proteinExistence type="inferred from homology"/>
<gene>
    <name evidence="7" type="ORF">HMPREF9470_03752</name>
</gene>
<comment type="caution">
    <text evidence="7">The sequence shown here is derived from an EMBL/GenBank/DDBJ whole genome shotgun (WGS) entry which is preliminary data.</text>
</comment>
<dbReference type="Gene3D" id="3.90.1310.10">
    <property type="entry name" value="Penicillin-binding protein 2a (Domain 2)"/>
    <property type="match status" value="1"/>
</dbReference>
<dbReference type="GeneID" id="93162655"/>
<reference evidence="7 8" key="1">
    <citation type="submission" date="2011-04" db="EMBL/GenBank/DDBJ databases">
        <title>The Genome Sequence of Clostridium citroniae WAL-19142.</title>
        <authorList>
            <consortium name="The Broad Institute Genome Sequencing Platform"/>
            <person name="Earl A."/>
            <person name="Ward D."/>
            <person name="Feldgarden M."/>
            <person name="Gevers D."/>
            <person name="Warren Y.A."/>
            <person name="Tyrrell K.L."/>
            <person name="Citron D.M."/>
            <person name="Goldstein E.J."/>
            <person name="Daigneault M."/>
            <person name="Allen-Vercoe E."/>
            <person name="Young S.K."/>
            <person name="Zeng Q."/>
            <person name="Gargeya S."/>
            <person name="Fitzgerald M."/>
            <person name="Haas B."/>
            <person name="Abouelleil A."/>
            <person name="Alvarado L."/>
            <person name="Arachchi H.M."/>
            <person name="Berlin A."/>
            <person name="Brown A."/>
            <person name="Chapman S.B."/>
            <person name="Chen Z."/>
            <person name="Dunbar C."/>
            <person name="Freedman E."/>
            <person name="Gearin G."/>
            <person name="Gellesch M."/>
            <person name="Goldberg J."/>
            <person name="Griggs A."/>
            <person name="Gujja S."/>
            <person name="Heilman E.R."/>
            <person name="Heiman D."/>
            <person name="Howarth C."/>
            <person name="Larson L."/>
            <person name="Lui A."/>
            <person name="MacDonald P.J."/>
            <person name="Mehta T."/>
            <person name="Montmayeur A."/>
            <person name="Murphy C."/>
            <person name="Neiman D."/>
            <person name="Pearson M."/>
            <person name="Priest M."/>
            <person name="Roberts A."/>
            <person name="Saif S."/>
            <person name="Shea T."/>
            <person name="Shenoy N."/>
            <person name="Sisk P."/>
            <person name="Stolte C."/>
            <person name="Sykes S."/>
            <person name="White J."/>
            <person name="Yandava C."/>
            <person name="Wortman J."/>
            <person name="Nusbaum C."/>
            <person name="Birren B."/>
        </authorList>
    </citation>
    <scope>NUCLEOTIDE SEQUENCE [LARGE SCALE GENOMIC DNA]</scope>
    <source>
        <strain evidence="7 8">WAL-19142</strain>
    </source>
</reference>
<evidence type="ECO:0000313" key="8">
    <source>
        <dbReference type="Proteomes" id="UP000037392"/>
    </source>
</evidence>
<dbReference type="SUPFAM" id="SSF54427">
    <property type="entry name" value="NTF2-like"/>
    <property type="match status" value="1"/>
</dbReference>
<organism evidence="7 8">
    <name type="scientific">[Clostridium] citroniae WAL-19142</name>
    <dbReference type="NCBI Taxonomy" id="742734"/>
    <lineage>
        <taxon>Bacteria</taxon>
        <taxon>Bacillati</taxon>
        <taxon>Bacillota</taxon>
        <taxon>Clostridia</taxon>
        <taxon>Lachnospirales</taxon>
        <taxon>Lachnospiraceae</taxon>
        <taxon>Enterocloster</taxon>
    </lineage>
</organism>
<evidence type="ECO:0000256" key="3">
    <source>
        <dbReference type="ARBA" id="ARBA00023136"/>
    </source>
</evidence>
<evidence type="ECO:0000259" key="4">
    <source>
        <dbReference type="Pfam" id="PF00905"/>
    </source>
</evidence>
<dbReference type="GO" id="GO:0071555">
    <property type="term" value="P:cell wall organization"/>
    <property type="evidence" value="ECO:0007669"/>
    <property type="project" value="TreeGrafter"/>
</dbReference>
<evidence type="ECO:0008006" key="9">
    <source>
        <dbReference type="Google" id="ProtNLM"/>
    </source>
</evidence>
<evidence type="ECO:0000256" key="2">
    <source>
        <dbReference type="ARBA" id="ARBA00007171"/>
    </source>
</evidence>
<dbReference type="GO" id="GO:0008658">
    <property type="term" value="F:penicillin binding"/>
    <property type="evidence" value="ECO:0007669"/>
    <property type="project" value="InterPro"/>
</dbReference>
<dbReference type="InterPro" id="IPR001460">
    <property type="entry name" value="PCN-bd_Tpept"/>
</dbReference>
<feature type="domain" description="Penicillin-binding protein dimerisation" evidence="5">
    <location>
        <begin position="169"/>
        <end position="351"/>
    </location>
</feature>
<dbReference type="PANTHER" id="PTHR30627:SF25">
    <property type="entry name" value="PENICILLIN-BINDING PROTEIN 3"/>
    <property type="match status" value="1"/>
</dbReference>
<comment type="subcellular location">
    <subcellularLocation>
        <location evidence="1">Membrane</location>
    </subcellularLocation>
</comment>
<dbReference type="AlphaFoldDB" id="A0A0J9BY03"/>
<evidence type="ECO:0000259" key="5">
    <source>
        <dbReference type="Pfam" id="PF03717"/>
    </source>
</evidence>
<dbReference type="Gene3D" id="3.10.450.100">
    <property type="entry name" value="NTF2-like, domain 1"/>
    <property type="match status" value="1"/>
</dbReference>
<name>A0A0J9BY03_9FIRM</name>
<dbReference type="EMBL" id="ADLK01000028">
    <property type="protein sequence ID" value="KMW17099.1"/>
    <property type="molecule type" value="Genomic_DNA"/>
</dbReference>
<dbReference type="RefSeq" id="WP_048930475.1">
    <property type="nucleotide sequence ID" value="NZ_KQ235880.1"/>
</dbReference>
<dbReference type="InterPro" id="IPR007887">
    <property type="entry name" value="MecA_N"/>
</dbReference>
<dbReference type="Pfam" id="PF00905">
    <property type="entry name" value="Transpeptidase"/>
    <property type="match status" value="1"/>
</dbReference>
<dbReference type="GO" id="GO:0071972">
    <property type="term" value="F:peptidoglycan L,D-transpeptidase activity"/>
    <property type="evidence" value="ECO:0007669"/>
    <property type="project" value="TreeGrafter"/>
</dbReference>
<evidence type="ECO:0000313" key="7">
    <source>
        <dbReference type="EMBL" id="KMW17099.1"/>
    </source>
</evidence>
<evidence type="ECO:0000256" key="1">
    <source>
        <dbReference type="ARBA" id="ARBA00004370"/>
    </source>
</evidence>
<dbReference type="GO" id="GO:0005886">
    <property type="term" value="C:plasma membrane"/>
    <property type="evidence" value="ECO:0007669"/>
    <property type="project" value="TreeGrafter"/>
</dbReference>
<dbReference type="InterPro" id="IPR012338">
    <property type="entry name" value="Beta-lactam/transpept-like"/>
</dbReference>
<dbReference type="InterPro" id="IPR036138">
    <property type="entry name" value="PBP_dimer_sf"/>
</dbReference>
<dbReference type="InterPro" id="IPR032710">
    <property type="entry name" value="NTF2-like_dom_sf"/>
</dbReference>
<sequence>MRSRRKRKNKGRAAAIVIAVLAVAAGLAGGSYYYIQGLKKAEIPAPDELFAQYTSYLAHGRYEDMYDMLDEQSRQEISLEDFVIRNKNIYEGIEAGNIQSQISAVEEPKEHVAIVSYQMSLDTIAGPVSFPNQVTFVKSREDNLYRMAWSDRVIFPEFGSTDKVRVFTEKAERGQIYDRNGTLLAGKGTASLVGLVPGKMQEDPSSDLERLSELLGISTESIEKKLSAGWVKDDSLVPIKTLKKVDELNLQSQYPTESNVQNRGLQDTLLAIPGVMITDTQVRTYPLGEQAAHLVGYVQNVTAEDLEKHPGEGYLTDSVIGRSGMEALFEKELKGTNGCTVAIIRSDGSLNRNLASIPKQDGTDITLTIDSDLQRIIYQAFETDKSCTVAMDPWTGEVLALVSTPSYDNNDFILGMSQDKWTALNEDSRNPLLNRFRQKFAPGSSFKPITAAIGLASETLDPNEDYGNEGRSWQKDRSWGSYYVTTLHETDPANLENALVLSDNIYFAKAALNIGYDTFAKSMDRLGFGQELPFEIAVAKSQYSNTETIETEIQLADSGYGQGQVLVNPIHLASLYTMFPNQGTVIKPRLVYEAGMEAEPWLDRVFTPEITDRIAEGMKKVVSSEHGTGRAAFRSDLELAGKTGTAEIKASKSDTSGTELGWFAVYTTDPGLTTPVLLVSMVEDVKNAGGSGLVVRKDKAVLDAYIPSN</sequence>